<proteinExistence type="predicted"/>
<evidence type="ECO:0000256" key="1">
    <source>
        <dbReference type="SAM" id="Coils"/>
    </source>
</evidence>
<dbReference type="InterPro" id="IPR038726">
    <property type="entry name" value="PDDEXK_AddAB-type"/>
</dbReference>
<dbReference type="AlphaFoldDB" id="D6LF45"/>
<dbReference type="Gene3D" id="3.90.320.10">
    <property type="match status" value="1"/>
</dbReference>
<dbReference type="SUPFAM" id="SSF52980">
    <property type="entry name" value="Restriction endonuclease-like"/>
    <property type="match status" value="1"/>
</dbReference>
<dbReference type="Pfam" id="PF12705">
    <property type="entry name" value="PDDEXK_1"/>
    <property type="match status" value="1"/>
</dbReference>
<gene>
    <name evidence="3" type="ORF">HMPREF0400_00333</name>
</gene>
<dbReference type="EMBL" id="GG770381">
    <property type="protein sequence ID" value="EFG28780.2"/>
    <property type="molecule type" value="Genomic_DNA"/>
</dbReference>
<dbReference type="InterPro" id="IPR011335">
    <property type="entry name" value="Restrct_endonuc-II-like"/>
</dbReference>
<dbReference type="InterPro" id="IPR011604">
    <property type="entry name" value="PDDEXK-like_dom_sf"/>
</dbReference>
<organism evidence="3 4">
    <name type="scientific">Fusobacterium periodonticum 1_1_41FAA</name>
    <dbReference type="NCBI Taxonomy" id="469621"/>
    <lineage>
        <taxon>Bacteria</taxon>
        <taxon>Fusobacteriati</taxon>
        <taxon>Fusobacteriota</taxon>
        <taxon>Fusobacteriia</taxon>
        <taxon>Fusobacteriales</taxon>
        <taxon>Fusobacteriaceae</taxon>
        <taxon>Fusobacterium</taxon>
    </lineage>
</organism>
<protein>
    <recommendedName>
        <fullName evidence="2">PD-(D/E)XK endonuclease-like domain-containing protein</fullName>
    </recommendedName>
</protein>
<name>D6LF45_9FUSO</name>
<accession>D6LF45</accession>
<keyword evidence="1" id="KW-0175">Coiled coil</keyword>
<evidence type="ECO:0000313" key="4">
    <source>
        <dbReference type="Proteomes" id="UP000003964"/>
    </source>
</evidence>
<sequence>MKQIKYNYLNYNQLTNNELLSTIEKIPEDTLIIVENELAKKQYSSYINKGQLRIKTNIISFEDFLDKIFISNRKILRDIKRFFLFYSYLKDETKKKFNITSYFDCIEIADDFFEFFSYIKNKEDLDNLNLSKWQEEKFELFFEIKNEMDKFLNENAYLPSDWLYSITNLKLDFLKKYKKLVFFDIVDFPYNFSKILETLKNYYDIEITLQMEDKDFNKDKLKLNKVSLIDKKLDIELVKYSNELELYTMILSKQYDNYYTTDANKEDKYSIFTKSNKFYLNDTKFYKIIEAYLNLLNGIDYKNRNLIDIFLVKENIFNSAFMEFYGLDVEDYKCFEKIISRDYRYISLTLLKEEYYSHFLNDDENLKTKLNLIFETLNSIEKINDISDLNSFLCANFFNSKTDINFFIENKFDSLYDKIYEVLGLLNSNENIEFFNNFNSFFKTNIGKNIFTLFFNYLNKIDIYSVENNKNKDKELKNLNLIKYSAKNIENSALLYADSQSLPKTKVNNTMFTEQQKIKLALKTNEEEILIQKYRFFQNILNLDKITVYSLVNQDINIDFSPFIYELINKYSAKELDISDLKGFFKACYLQNKTEVFKKEKVFFRAFSKKNTDFINNTLTIGAYDYILLKKNETFFFLDKICGIESISETSPVNGISPKVLGNILHKTLEDIFKTNWKNILNDSNKLLLSKEEIKKYLEKYIWQENLKIENFMELYLNEVLFPRLIDNIEKFLEVLHEELKDTKIKRIEAEKESTTKNVAYLEHKGIQIVLNGRADLLIETEKARYIIDFKTGSYDKNQLEFYALMFYGSDTSLPVYSATYNFWEEEKAFDFNKHLVNNLEEKDSNFKTFLRDFLDKDHYTLPSKSSLKENGFDFNEYYRYRNIISLEKISDIGGSDE</sequence>
<evidence type="ECO:0000259" key="2">
    <source>
        <dbReference type="Pfam" id="PF12705"/>
    </source>
</evidence>
<feature type="coiled-coil region" evidence="1">
    <location>
        <begin position="733"/>
        <end position="765"/>
    </location>
</feature>
<dbReference type="Proteomes" id="UP000003964">
    <property type="component" value="Unassembled WGS sequence"/>
</dbReference>
<reference evidence="3 4" key="1">
    <citation type="submission" date="2010-03" db="EMBL/GenBank/DDBJ databases">
        <title>The Genome Sequence of Fusobacterium sp. 1_1_41FAA.</title>
        <authorList>
            <consortium name="The Broad Institute Genome Sequencing Platform"/>
            <person name="Ward D."/>
            <person name="Earl A."/>
            <person name="Feldgarden M."/>
            <person name="Gevers D."/>
            <person name="Young S.K."/>
            <person name="Zeng Q."/>
            <person name="Koehrsen M."/>
            <person name="Alvarado L."/>
            <person name="Berlin A."/>
            <person name="Borenstein D."/>
            <person name="Chapman S."/>
            <person name="Chen Z."/>
            <person name="Engels R."/>
            <person name="Freedman E."/>
            <person name="Gellesch M."/>
            <person name="Goldberg J."/>
            <person name="Griggs A."/>
            <person name="Gujja S."/>
            <person name="Heilman E."/>
            <person name="Heiman D."/>
            <person name="Hepburn T."/>
            <person name="Howarth C."/>
            <person name="Jen D."/>
            <person name="Larson L."/>
            <person name="Mehta T."/>
            <person name="Park D."/>
            <person name="Pearson M."/>
            <person name="Richards J."/>
            <person name="Roberts A."/>
            <person name="Saif S."/>
            <person name="Shea T."/>
            <person name="Shenoy N."/>
            <person name="Sisk P."/>
            <person name="Stolte C."/>
            <person name="Sykes S."/>
            <person name="Walk T."/>
            <person name="White J."/>
            <person name="Yandava C."/>
            <person name="Strauss J.C."/>
            <person name="Ambrose C.E."/>
            <person name="Allen-Vercoe E."/>
            <person name="Haas B."/>
            <person name="Henn M.R."/>
            <person name="Nusbaum C."/>
            <person name="Birren B."/>
        </authorList>
    </citation>
    <scope>NUCLEOTIDE SEQUENCE [LARGE SCALE GENOMIC DNA]</scope>
    <source>
        <strain evidence="3 4">1_1_41FAA</strain>
    </source>
</reference>
<dbReference type="RefSeq" id="WP_008820347.1">
    <property type="nucleotide sequence ID" value="NZ_GG770381.1"/>
</dbReference>
<evidence type="ECO:0000313" key="3">
    <source>
        <dbReference type="EMBL" id="EFG28780.2"/>
    </source>
</evidence>
<feature type="domain" description="PD-(D/E)XK endonuclease-like" evidence="2">
    <location>
        <begin position="636"/>
        <end position="853"/>
    </location>
</feature>